<protein>
    <submittedName>
        <fullName evidence="7">TetR/AcrR family transcriptional regulator</fullName>
    </submittedName>
</protein>
<dbReference type="PANTHER" id="PTHR47506">
    <property type="entry name" value="TRANSCRIPTIONAL REGULATORY PROTEIN"/>
    <property type="match status" value="1"/>
</dbReference>
<comment type="caution">
    <text evidence="7">The sequence shown here is derived from an EMBL/GenBank/DDBJ whole genome shotgun (WGS) entry which is preliminary data.</text>
</comment>
<dbReference type="EMBL" id="JAMQGR010000009">
    <property type="protein sequence ID" value="MCM2568193.1"/>
    <property type="molecule type" value="Genomic_DNA"/>
</dbReference>
<reference evidence="7 8" key="1">
    <citation type="submission" date="2022-06" db="EMBL/GenBank/DDBJ databases">
        <title>Janthinobacterium kumbetensis sp. nov., isolated from spring water in Turkey.</title>
        <authorList>
            <person name="Inan Bektas K."/>
            <person name="Belduz A.A."/>
            <person name="Canakci S."/>
            <person name="Nalcaoglu A."/>
            <person name="Ceylan E."/>
            <person name="Kati H."/>
        </authorList>
    </citation>
    <scope>NUCLEOTIDE SEQUENCE [LARGE SCALE GENOMIC DNA]</scope>
    <source>
        <strain evidence="7 8">GK</strain>
    </source>
</reference>
<sequence>MRYPASETAEKHQRILQEAARLFREQGFDGVSVGQIMKATGLTHGPFYNHFASKEALMAESTLHGSEHSRAALDAATISPEAMRQYVRDYVSAAHRDAPGNGCLLAALAGDARKQPAVLPAFTFHLKSIIGKLTTHFPWQKKRNPRQEAIVMLSAMVGAVALARAVDDAAFSDEILAAVSTAFAPPALAPPA</sequence>
<keyword evidence="4" id="KW-0804">Transcription</keyword>
<keyword evidence="2" id="KW-0805">Transcription regulation</keyword>
<evidence type="ECO:0000256" key="3">
    <source>
        <dbReference type="ARBA" id="ARBA00023125"/>
    </source>
</evidence>
<evidence type="ECO:0000256" key="4">
    <source>
        <dbReference type="ARBA" id="ARBA00023163"/>
    </source>
</evidence>
<dbReference type="SUPFAM" id="SSF48498">
    <property type="entry name" value="Tetracyclin repressor-like, C-terminal domain"/>
    <property type="match status" value="1"/>
</dbReference>
<evidence type="ECO:0000256" key="1">
    <source>
        <dbReference type="ARBA" id="ARBA00022491"/>
    </source>
</evidence>
<dbReference type="Gene3D" id="1.10.10.60">
    <property type="entry name" value="Homeodomain-like"/>
    <property type="match status" value="1"/>
</dbReference>
<dbReference type="Proteomes" id="UP001202243">
    <property type="component" value="Unassembled WGS sequence"/>
</dbReference>
<dbReference type="RefSeq" id="WP_251351128.1">
    <property type="nucleotide sequence ID" value="NZ_JAMQGR010000009.1"/>
</dbReference>
<dbReference type="Gene3D" id="1.10.357.10">
    <property type="entry name" value="Tetracycline Repressor, domain 2"/>
    <property type="match status" value="1"/>
</dbReference>
<proteinExistence type="predicted"/>
<dbReference type="InterPro" id="IPR036271">
    <property type="entry name" value="Tet_transcr_reg_TetR-rel_C_sf"/>
</dbReference>
<dbReference type="PANTHER" id="PTHR47506:SF7">
    <property type="entry name" value="TRANSCRIPTIONAL REGULATORY PROTEIN"/>
    <property type="match status" value="1"/>
</dbReference>
<keyword evidence="3 5" id="KW-0238">DNA-binding</keyword>
<dbReference type="PROSITE" id="PS50977">
    <property type="entry name" value="HTH_TETR_2"/>
    <property type="match status" value="1"/>
</dbReference>
<keyword evidence="8" id="KW-1185">Reference proteome</keyword>
<name>A0ABT0WVZ8_9BURK</name>
<dbReference type="PRINTS" id="PR00455">
    <property type="entry name" value="HTHTETR"/>
</dbReference>
<dbReference type="InterPro" id="IPR009057">
    <property type="entry name" value="Homeodomain-like_sf"/>
</dbReference>
<dbReference type="SUPFAM" id="SSF46689">
    <property type="entry name" value="Homeodomain-like"/>
    <property type="match status" value="1"/>
</dbReference>
<accession>A0ABT0WVZ8</accession>
<keyword evidence="1" id="KW-0678">Repressor</keyword>
<evidence type="ECO:0000313" key="8">
    <source>
        <dbReference type="Proteomes" id="UP001202243"/>
    </source>
</evidence>
<evidence type="ECO:0000256" key="2">
    <source>
        <dbReference type="ARBA" id="ARBA00023015"/>
    </source>
</evidence>
<organism evidence="7 8">
    <name type="scientific">Janthinobacterium kumbetense</name>
    <dbReference type="NCBI Taxonomy" id="2950280"/>
    <lineage>
        <taxon>Bacteria</taxon>
        <taxon>Pseudomonadati</taxon>
        <taxon>Pseudomonadota</taxon>
        <taxon>Betaproteobacteria</taxon>
        <taxon>Burkholderiales</taxon>
        <taxon>Oxalobacteraceae</taxon>
        <taxon>Janthinobacterium</taxon>
    </lineage>
</organism>
<feature type="domain" description="HTH tetR-type" evidence="6">
    <location>
        <begin position="9"/>
        <end position="69"/>
    </location>
</feature>
<gene>
    <name evidence="7" type="ORF">NCG91_21515</name>
</gene>
<dbReference type="Pfam" id="PF00440">
    <property type="entry name" value="TetR_N"/>
    <property type="match status" value="1"/>
</dbReference>
<dbReference type="InterPro" id="IPR001647">
    <property type="entry name" value="HTH_TetR"/>
</dbReference>
<evidence type="ECO:0000313" key="7">
    <source>
        <dbReference type="EMBL" id="MCM2568193.1"/>
    </source>
</evidence>
<evidence type="ECO:0000259" key="6">
    <source>
        <dbReference type="PROSITE" id="PS50977"/>
    </source>
</evidence>
<evidence type="ECO:0000256" key="5">
    <source>
        <dbReference type="PROSITE-ProRule" id="PRU00335"/>
    </source>
</evidence>
<feature type="DNA-binding region" description="H-T-H motif" evidence="5">
    <location>
        <begin position="32"/>
        <end position="51"/>
    </location>
</feature>
<dbReference type="PROSITE" id="PS01081">
    <property type="entry name" value="HTH_TETR_1"/>
    <property type="match status" value="1"/>
</dbReference>
<dbReference type="InterPro" id="IPR023772">
    <property type="entry name" value="DNA-bd_HTH_TetR-type_CS"/>
</dbReference>